<dbReference type="InterPro" id="IPR011679">
    <property type="entry name" value="ERp29_C"/>
</dbReference>
<keyword evidence="13" id="KW-1185">Reference proteome</keyword>
<evidence type="ECO:0000256" key="4">
    <source>
        <dbReference type="ARBA" id="ARBA00022729"/>
    </source>
</evidence>
<dbReference type="RefSeq" id="XP_003876367.1">
    <property type="nucleotide sequence ID" value="XM_003876318.1"/>
</dbReference>
<evidence type="ECO:0000313" key="12">
    <source>
        <dbReference type="EMBL" id="CBZ27886.1"/>
    </source>
</evidence>
<reference evidence="12 13" key="1">
    <citation type="journal article" date="2011" name="Genome Res.">
        <title>Chromosome and gene copy number variation allow major structural change between species and strains of Leishmania.</title>
        <authorList>
            <person name="Rogers M.B."/>
            <person name="Hilley J.D."/>
            <person name="Dickens N.J."/>
            <person name="Wilkes J."/>
            <person name="Bates P.A."/>
            <person name="Depledge D.P."/>
            <person name="Harris D."/>
            <person name="Her Y."/>
            <person name="Herzyk P."/>
            <person name="Imamura H."/>
            <person name="Otto T.D."/>
            <person name="Sanders M."/>
            <person name="Seeger K."/>
            <person name="Dujardin J.C."/>
            <person name="Berriman M."/>
            <person name="Smith D.F."/>
            <person name="Hertz-Fowler C."/>
            <person name="Mottram J.C."/>
        </authorList>
    </citation>
    <scope>NUCLEOTIDE SEQUENCE [LARGE SCALE GENOMIC DNA]</scope>
    <source>
        <strain evidence="12 13">MHOM/GT/2001/U1103</strain>
    </source>
</reference>
<dbReference type="SUPFAM" id="SSF47933">
    <property type="entry name" value="ERP29 C domain-like"/>
    <property type="match status" value="1"/>
</dbReference>
<dbReference type="EC" id="5.3.4.1" evidence="3"/>
<feature type="domain" description="Thioredoxin" evidence="11">
    <location>
        <begin position="9"/>
        <end position="146"/>
    </location>
</feature>
<comment type="similarity">
    <text evidence="2 9">Belongs to the protein disulfide isomerase family.</text>
</comment>
<dbReference type="Gene3D" id="3.40.30.10">
    <property type="entry name" value="Glutaredoxin"/>
    <property type="match status" value="2"/>
</dbReference>
<dbReference type="PANTHER" id="PTHR45672">
    <property type="entry name" value="PROTEIN DISULFIDE-ISOMERASE C17H9.14C-RELATED"/>
    <property type="match status" value="1"/>
</dbReference>
<evidence type="ECO:0000256" key="3">
    <source>
        <dbReference type="ARBA" id="ARBA00012723"/>
    </source>
</evidence>
<organism evidence="12 13">
    <name type="scientific">Leishmania mexicana (strain MHOM/GT/2001/U1103)</name>
    <dbReference type="NCBI Taxonomy" id="929439"/>
    <lineage>
        <taxon>Eukaryota</taxon>
        <taxon>Discoba</taxon>
        <taxon>Euglenozoa</taxon>
        <taxon>Kinetoplastea</taxon>
        <taxon>Metakinetoplastina</taxon>
        <taxon>Trypanosomatida</taxon>
        <taxon>Trypanosomatidae</taxon>
        <taxon>Leishmaniinae</taxon>
        <taxon>Leishmania</taxon>
    </lineage>
</organism>
<dbReference type="CDD" id="cd02998">
    <property type="entry name" value="PDI_a_ERp38"/>
    <property type="match status" value="2"/>
</dbReference>
<dbReference type="InterPro" id="IPR017937">
    <property type="entry name" value="Thioredoxin_CS"/>
</dbReference>
<keyword evidence="6" id="KW-1015">Disulfide bond</keyword>
<evidence type="ECO:0000256" key="9">
    <source>
        <dbReference type="RuleBase" id="RU004208"/>
    </source>
</evidence>
<dbReference type="PhylomeDB" id="E9AY45"/>
<sequence>MTRQLSVVLTLALVLAVFVLAGSCNGEDPGAVTPGVVQMSKDNFDQLVGKDKAALVEFYAPWCGHCKSMAPEYAVLGAAYEASTNAKDLLLIGKVDATQESDLGKRFGVTGFPTLLYFAPGSLKPEKYQGSRTAEDFAKYLSGVVAGLRLTIPNEPQFAMELVHTNFDAVAKDPSKSVLVMFYAPWCGHCKALKPTYNKLAKVFSNDKDVVIARINADDAANRKIATEYSVSGFPTLYFFPKGADTKPAEYRNGRNLEDFLTFVNEKAGKHRLANGDLSWEYGVIAELAEAVARVAMSSGESSKAAVEAVKAAAAKLTGSEDAAYYIKTAERIAVKGPAYLENESARLKRTLGGSVAGGRRDNMMMRLNILTSIQKHVK</sequence>
<gene>
    <name evidence="12" type="ORF">LMXM_26_0660</name>
</gene>
<dbReference type="PANTHER" id="PTHR45672:SF11">
    <property type="entry name" value="PROTEIN DISULFIDE-ISOMERASE C17H9.14C"/>
    <property type="match status" value="1"/>
</dbReference>
<evidence type="ECO:0000256" key="7">
    <source>
        <dbReference type="ARBA" id="ARBA00023235"/>
    </source>
</evidence>
<feature type="domain" description="Thioredoxin" evidence="11">
    <location>
        <begin position="149"/>
        <end position="269"/>
    </location>
</feature>
<dbReference type="InterPro" id="IPR013766">
    <property type="entry name" value="Thioredoxin_domain"/>
</dbReference>
<evidence type="ECO:0000256" key="6">
    <source>
        <dbReference type="ARBA" id="ARBA00023157"/>
    </source>
</evidence>
<dbReference type="KEGG" id="lmi:LMXM_26_0660"/>
<comment type="catalytic activity">
    <reaction evidence="1">
        <text>Catalyzes the rearrangement of -S-S- bonds in proteins.</text>
        <dbReference type="EC" id="5.3.4.1"/>
    </reaction>
</comment>
<evidence type="ECO:0000313" key="13">
    <source>
        <dbReference type="Proteomes" id="UP000007259"/>
    </source>
</evidence>
<dbReference type="VEuPathDB" id="TriTrypDB:LmxM.26.0660"/>
<dbReference type="GO" id="GO:0006457">
    <property type="term" value="P:protein folding"/>
    <property type="evidence" value="ECO:0007669"/>
    <property type="project" value="TreeGrafter"/>
</dbReference>
<dbReference type="PROSITE" id="PS51257">
    <property type="entry name" value="PROKAR_LIPOPROTEIN"/>
    <property type="match status" value="1"/>
</dbReference>
<dbReference type="Pfam" id="PF00085">
    <property type="entry name" value="Thioredoxin"/>
    <property type="match status" value="2"/>
</dbReference>
<dbReference type="GO" id="GO:0005783">
    <property type="term" value="C:endoplasmic reticulum"/>
    <property type="evidence" value="ECO:0007669"/>
    <property type="project" value="InterPro"/>
</dbReference>
<dbReference type="GO" id="GO:0003756">
    <property type="term" value="F:protein disulfide isomerase activity"/>
    <property type="evidence" value="ECO:0007669"/>
    <property type="project" value="UniProtKB-EC"/>
</dbReference>
<evidence type="ECO:0000256" key="1">
    <source>
        <dbReference type="ARBA" id="ARBA00001182"/>
    </source>
</evidence>
<evidence type="ECO:0000256" key="2">
    <source>
        <dbReference type="ARBA" id="ARBA00006347"/>
    </source>
</evidence>
<dbReference type="PROSITE" id="PS00194">
    <property type="entry name" value="THIOREDOXIN_1"/>
    <property type="match status" value="2"/>
</dbReference>
<feature type="chain" id="PRO_5003233048" description="protein disulfide-isomerase" evidence="10">
    <location>
        <begin position="27"/>
        <end position="379"/>
    </location>
</feature>
<dbReference type="OrthoDB" id="427280at2759"/>
<dbReference type="PROSITE" id="PS51352">
    <property type="entry name" value="THIOREDOXIN_2"/>
    <property type="match status" value="2"/>
</dbReference>
<accession>E9AY45</accession>
<dbReference type="NCBIfam" id="TIGR01126">
    <property type="entry name" value="pdi_dom"/>
    <property type="match status" value="2"/>
</dbReference>
<keyword evidence="8" id="KW-0676">Redox-active center</keyword>
<dbReference type="SUPFAM" id="SSF52833">
    <property type="entry name" value="Thioredoxin-like"/>
    <property type="match status" value="2"/>
</dbReference>
<dbReference type="InterPro" id="IPR051063">
    <property type="entry name" value="PDI"/>
</dbReference>
<keyword evidence="4 10" id="KW-0732">Signal</keyword>
<evidence type="ECO:0000256" key="8">
    <source>
        <dbReference type="ARBA" id="ARBA00023284"/>
    </source>
</evidence>
<feature type="signal peptide" evidence="10">
    <location>
        <begin position="1"/>
        <end position="26"/>
    </location>
</feature>
<dbReference type="AlphaFoldDB" id="E9AY45"/>
<dbReference type="InterPro" id="IPR005788">
    <property type="entry name" value="PDI_thioredoxin-like_dom"/>
</dbReference>
<dbReference type="EMBL" id="FR799579">
    <property type="protein sequence ID" value="CBZ27886.1"/>
    <property type="molecule type" value="Genomic_DNA"/>
</dbReference>
<dbReference type="GeneID" id="13449595"/>
<dbReference type="FunFam" id="1.20.1150.12:FF:000003">
    <property type="entry name" value="Protein disulfide isomerase, putative"/>
    <property type="match status" value="1"/>
</dbReference>
<dbReference type="Pfam" id="PF07749">
    <property type="entry name" value="ERp29"/>
    <property type="match status" value="1"/>
</dbReference>
<name>E9AY45_LEIMU</name>
<dbReference type="Proteomes" id="UP000007259">
    <property type="component" value="Chromosome 26"/>
</dbReference>
<dbReference type="InterPro" id="IPR036249">
    <property type="entry name" value="Thioredoxin-like_sf"/>
</dbReference>
<keyword evidence="7 12" id="KW-0413">Isomerase</keyword>
<keyword evidence="5" id="KW-0677">Repeat</keyword>
<dbReference type="OMA" id="FINEHAG"/>
<protein>
    <recommendedName>
        <fullName evidence="3">protein disulfide-isomerase</fullName>
        <ecNumber evidence="3">5.3.4.1</ecNumber>
    </recommendedName>
</protein>
<dbReference type="Gene3D" id="1.20.1150.12">
    <property type="entry name" value="Endoplasmic reticulum resident protein 29, C-terminal domain"/>
    <property type="match status" value="1"/>
</dbReference>
<dbReference type="InterPro" id="IPR036356">
    <property type="entry name" value="ERp29_C_sf"/>
</dbReference>
<evidence type="ECO:0000256" key="10">
    <source>
        <dbReference type="SAM" id="SignalP"/>
    </source>
</evidence>
<dbReference type="FunFam" id="3.40.30.10:FF:000032">
    <property type="entry name" value="Protein disulfide-isomerase A6 homolog"/>
    <property type="match status" value="1"/>
</dbReference>
<dbReference type="PRINTS" id="PR00421">
    <property type="entry name" value="THIOREDOXIN"/>
</dbReference>
<evidence type="ECO:0000256" key="5">
    <source>
        <dbReference type="ARBA" id="ARBA00022737"/>
    </source>
</evidence>
<evidence type="ECO:0000259" key="11">
    <source>
        <dbReference type="PROSITE" id="PS51352"/>
    </source>
</evidence>
<proteinExistence type="inferred from homology"/>